<evidence type="ECO:0000256" key="5">
    <source>
        <dbReference type="ARBA" id="ARBA00022984"/>
    </source>
</evidence>
<evidence type="ECO:0000313" key="9">
    <source>
        <dbReference type="EMBL" id="MDP9903655.1"/>
    </source>
</evidence>
<dbReference type="GO" id="GO:0005886">
    <property type="term" value="C:plasma membrane"/>
    <property type="evidence" value="ECO:0007669"/>
    <property type="project" value="UniProtKB-SubCell"/>
</dbReference>
<feature type="transmembrane region" description="Helical" evidence="8">
    <location>
        <begin position="319"/>
        <end position="338"/>
    </location>
</feature>
<accession>A0AAW8DEF7</accession>
<sequence>MTTTVLTLLNVILGFVFQSAVAATMGLSGASDSFQLAWSIVTFGTVLFFTLVPILLVPRLENPITREIGLGDWPKFVMLGTVLTLAQLLIANYCEPGLADILRWSAPSHLFAAMTAIPLAVAYIRKRFVVAGIGPAINGAALLGSFMLTGTTQQPSSIGACLTIGYMCQMILVGVFSMNRGGPFGVGSHISIRLYVFLVGFTLLSKFQPLLERFLSVVGPTGSTATLGFGQKLAQGLLLFAAFGLALTANATLARKVKSEDLESAADLMAKTVVTTIVFSAIVLLVALPLKDLVIRVLFVRGEFTSSDAVDVGDVLLCQLPWVIACAITGALTSYLYIERSYVRVATAAVIGLVVTFIVSRLLQQAFELTAVPIASSAGAVVTLFWIIWLVARSPIWPHLRRKLGAYRTLLYFSSFSVIVSFGISVISRLTVGSDVGLTNVLLGFFFIVSVLFIRFYRPIWKQCRAATGGKL</sequence>
<evidence type="ECO:0000313" key="11">
    <source>
        <dbReference type="Proteomes" id="UP001230951"/>
    </source>
</evidence>
<dbReference type="Proteomes" id="UP001242995">
    <property type="component" value="Unassembled WGS sequence"/>
</dbReference>
<keyword evidence="6 8" id="KW-1133">Transmembrane helix</keyword>
<keyword evidence="5" id="KW-0573">Peptidoglycan synthesis</keyword>
<feature type="transmembrane region" description="Helical" evidence="8">
    <location>
        <begin position="438"/>
        <end position="457"/>
    </location>
</feature>
<evidence type="ECO:0000256" key="7">
    <source>
        <dbReference type="ARBA" id="ARBA00023136"/>
    </source>
</evidence>
<name>A0AAW8DEF7_9MICC</name>
<feature type="transmembrane region" description="Helical" evidence="8">
    <location>
        <begin position="345"/>
        <end position="363"/>
    </location>
</feature>
<comment type="caution">
    <text evidence="9">The sequence shown here is derived from an EMBL/GenBank/DDBJ whole genome shotgun (WGS) entry which is preliminary data.</text>
</comment>
<proteinExistence type="predicted"/>
<feature type="transmembrane region" description="Helical" evidence="8">
    <location>
        <begin position="76"/>
        <end position="94"/>
    </location>
</feature>
<evidence type="ECO:0000313" key="12">
    <source>
        <dbReference type="Proteomes" id="UP001242995"/>
    </source>
</evidence>
<evidence type="ECO:0000313" key="10">
    <source>
        <dbReference type="EMBL" id="MDQ0179692.1"/>
    </source>
</evidence>
<feature type="transmembrane region" description="Helical" evidence="8">
    <location>
        <begin position="129"/>
        <end position="150"/>
    </location>
</feature>
<feature type="transmembrane region" description="Helical" evidence="8">
    <location>
        <begin position="106"/>
        <end position="124"/>
    </location>
</feature>
<evidence type="ECO:0000256" key="4">
    <source>
        <dbReference type="ARBA" id="ARBA00022960"/>
    </source>
</evidence>
<evidence type="ECO:0000256" key="3">
    <source>
        <dbReference type="ARBA" id="ARBA00022692"/>
    </source>
</evidence>
<feature type="transmembrane region" description="Helical" evidence="8">
    <location>
        <begin position="369"/>
        <end position="389"/>
    </location>
</feature>
<dbReference type="EMBL" id="JAUSRG010000001">
    <property type="protein sequence ID" value="MDP9903655.1"/>
    <property type="molecule type" value="Genomic_DNA"/>
</dbReference>
<protein>
    <submittedName>
        <fullName evidence="9">Peptidoglycan biosynthesis protein MviN/MurJ (Putative lipid II flippase)</fullName>
    </submittedName>
</protein>
<dbReference type="Pfam" id="PF03023">
    <property type="entry name" value="MurJ"/>
    <property type="match status" value="1"/>
</dbReference>
<evidence type="ECO:0000256" key="8">
    <source>
        <dbReference type="SAM" id="Phobius"/>
    </source>
</evidence>
<reference evidence="9 11" key="1">
    <citation type="submission" date="2023-07" db="EMBL/GenBank/DDBJ databases">
        <title>Sorghum-associated microbial communities from plants grown in Nebraska, USA.</title>
        <authorList>
            <person name="Schachtman D."/>
        </authorList>
    </citation>
    <scope>NUCLEOTIDE SEQUENCE</scope>
    <source>
        <strain evidence="9">DS1006</strain>
        <strain evidence="10 11">DS1016</strain>
    </source>
</reference>
<evidence type="ECO:0000256" key="6">
    <source>
        <dbReference type="ARBA" id="ARBA00022989"/>
    </source>
</evidence>
<feature type="transmembrane region" description="Helical" evidence="8">
    <location>
        <begin position="233"/>
        <end position="253"/>
    </location>
</feature>
<feature type="transmembrane region" description="Helical" evidence="8">
    <location>
        <begin position="410"/>
        <end position="432"/>
    </location>
</feature>
<gene>
    <name evidence="9" type="ORF">J2S90_000595</name>
    <name evidence="10" type="ORF">J2S93_001108</name>
</gene>
<dbReference type="Proteomes" id="UP001230951">
    <property type="component" value="Unassembled WGS sequence"/>
</dbReference>
<keyword evidence="11" id="KW-1185">Reference proteome</keyword>
<dbReference type="GO" id="GO:0008360">
    <property type="term" value="P:regulation of cell shape"/>
    <property type="evidence" value="ECO:0007669"/>
    <property type="project" value="UniProtKB-KW"/>
</dbReference>
<keyword evidence="7 8" id="KW-0472">Membrane</keyword>
<evidence type="ECO:0000256" key="2">
    <source>
        <dbReference type="ARBA" id="ARBA00022475"/>
    </source>
</evidence>
<feature type="transmembrane region" description="Helical" evidence="8">
    <location>
        <begin position="190"/>
        <end position="207"/>
    </location>
</feature>
<organism evidence="9 12">
    <name type="scientific">Arthrobacter bambusae</name>
    <dbReference type="NCBI Taxonomy" id="1338426"/>
    <lineage>
        <taxon>Bacteria</taxon>
        <taxon>Bacillati</taxon>
        <taxon>Actinomycetota</taxon>
        <taxon>Actinomycetes</taxon>
        <taxon>Micrococcales</taxon>
        <taxon>Micrococcaceae</taxon>
        <taxon>Arthrobacter</taxon>
    </lineage>
</organism>
<feature type="transmembrane region" description="Helical" evidence="8">
    <location>
        <begin position="156"/>
        <end position="178"/>
    </location>
</feature>
<dbReference type="InterPro" id="IPR004268">
    <property type="entry name" value="MurJ"/>
</dbReference>
<dbReference type="RefSeq" id="WP_306959105.1">
    <property type="nucleotide sequence ID" value="NZ_JAUSRG010000001.1"/>
</dbReference>
<dbReference type="EMBL" id="JAUSTF010000002">
    <property type="protein sequence ID" value="MDQ0179692.1"/>
    <property type="molecule type" value="Genomic_DNA"/>
</dbReference>
<keyword evidence="2" id="KW-1003">Cell membrane</keyword>
<dbReference type="GO" id="GO:0009252">
    <property type="term" value="P:peptidoglycan biosynthetic process"/>
    <property type="evidence" value="ECO:0007669"/>
    <property type="project" value="UniProtKB-KW"/>
</dbReference>
<dbReference type="AlphaFoldDB" id="A0AAW8DEF7"/>
<evidence type="ECO:0000256" key="1">
    <source>
        <dbReference type="ARBA" id="ARBA00004651"/>
    </source>
</evidence>
<feature type="transmembrane region" description="Helical" evidence="8">
    <location>
        <begin position="38"/>
        <end position="56"/>
    </location>
</feature>
<feature type="transmembrane region" description="Helical" evidence="8">
    <location>
        <begin position="273"/>
        <end position="299"/>
    </location>
</feature>
<keyword evidence="3 8" id="KW-0812">Transmembrane</keyword>
<keyword evidence="4" id="KW-0133">Cell shape</keyword>
<comment type="subcellular location">
    <subcellularLocation>
        <location evidence="1">Cell membrane</location>
        <topology evidence="1">Multi-pass membrane protein</topology>
    </subcellularLocation>
</comment>